<feature type="domain" description="C2H2-type" evidence="6">
    <location>
        <begin position="832"/>
        <end position="860"/>
    </location>
</feature>
<keyword evidence="1" id="KW-0479">Metal-binding</keyword>
<feature type="domain" description="C2H2-type" evidence="6">
    <location>
        <begin position="544"/>
        <end position="572"/>
    </location>
</feature>
<evidence type="ECO:0000313" key="7">
    <source>
        <dbReference type="EMBL" id="KAG7295513.1"/>
    </source>
</evidence>
<sequence length="878" mass="102168">MEDAEFKCEVCEDEFASKADLKKHMRDAHKSSGYTCELCPKVFFREPDLLEHFNSAHKSDYNRHTCHICGVSYKWFKFLEHHIKKIHKVESLIQCPKCGEEFYNSLAFQKHTKLKHVGGRPFHKCSKCFRSFTAKTFVQLHDKFDHNPGGLKHFQAYVNENLNLDDKELTTSMKRCVRCNLEFSSAMYLFKHLKYVHNKKTYYKCCKCNDAVYCTRAGLTIHLHFEHGVSRGHKCNKCMTKYSKLTKSIARKLKVKAEKAIINNTEEKFEENQPPWSKLFVKDVLPSDVELNDATEVELKNLKSNIKNLFTILSTVPPSKLVGNVSRDLATESVFSFNKFKGGQNDSQRKYNVLTVDEKVAVVMSTIDEIESKKTGKVSVKEEATFVCNDCGSTFAFKESLIEHIQEEHETKHHANATNATEESNYGFNYEDVDESSLVNNEDLGFDYDTIPIVIEQIDDDIELQARYSETETRRSYKCNACETEYEDQLQLLNHLTECHINVENKMVETVYKCVTCSSAFRTEETLNEHMKYHLVAKREILPSICDRCDRSFIDKRALTLHRYRSHGMKNLYACKTCDFKHSNKRMLRGHICVDNYRYNFADIIEGSKNISGVTDDIMDLTENENIEDESLDSTTNDMEMYNSHEESTSAETALETSVNIAETSNSTCDKENARKTPEIDYQKMKYQLLKMCKKEIELKKGLQDPKRVYKCLKCDNRFPKRALLLAHIKNDHKIHLFKLHKCDKCFAVFKMEDKLKQHIKLKHKTMLQATGLPVIKINKSKLSPIKMDNQKLPNILSSIFHNCKICHSYFPSSELLQRHIQWEHTKNVNLHKCGQCNQVLFTVEDLELHMNTTHNKEDKKIKWKKQIVINYEQQTDV</sequence>
<evidence type="ECO:0000256" key="2">
    <source>
        <dbReference type="ARBA" id="ARBA00022737"/>
    </source>
</evidence>
<dbReference type="Pfam" id="PF00096">
    <property type="entry name" value="zf-C2H2"/>
    <property type="match status" value="2"/>
</dbReference>
<accession>A0ABQ7PRA3</accession>
<organism evidence="7 8">
    <name type="scientific">Plutella xylostella</name>
    <name type="common">Diamondback moth</name>
    <name type="synonym">Plutella maculipennis</name>
    <dbReference type="NCBI Taxonomy" id="51655"/>
    <lineage>
        <taxon>Eukaryota</taxon>
        <taxon>Metazoa</taxon>
        <taxon>Ecdysozoa</taxon>
        <taxon>Arthropoda</taxon>
        <taxon>Hexapoda</taxon>
        <taxon>Insecta</taxon>
        <taxon>Pterygota</taxon>
        <taxon>Neoptera</taxon>
        <taxon>Endopterygota</taxon>
        <taxon>Lepidoptera</taxon>
        <taxon>Glossata</taxon>
        <taxon>Ditrysia</taxon>
        <taxon>Yponomeutoidea</taxon>
        <taxon>Plutellidae</taxon>
        <taxon>Plutella</taxon>
    </lineage>
</organism>
<keyword evidence="4" id="KW-0862">Zinc</keyword>
<feature type="domain" description="C2H2-type" evidence="6">
    <location>
        <begin position="174"/>
        <end position="202"/>
    </location>
</feature>
<dbReference type="PANTHER" id="PTHR24379:SF121">
    <property type="entry name" value="C2H2-TYPE DOMAIN-CONTAINING PROTEIN"/>
    <property type="match status" value="1"/>
</dbReference>
<dbReference type="PROSITE" id="PS50157">
    <property type="entry name" value="ZINC_FINGER_C2H2_2"/>
    <property type="match status" value="11"/>
</dbReference>
<keyword evidence="8" id="KW-1185">Reference proteome</keyword>
<dbReference type="Gene3D" id="3.30.160.60">
    <property type="entry name" value="Classic Zinc Finger"/>
    <property type="match status" value="8"/>
</dbReference>
<name>A0ABQ7PRA3_PLUXY</name>
<dbReference type="SMART" id="SM00355">
    <property type="entry name" value="ZnF_C2H2"/>
    <property type="match status" value="16"/>
</dbReference>
<dbReference type="InterPro" id="IPR013087">
    <property type="entry name" value="Znf_C2H2_type"/>
</dbReference>
<evidence type="ECO:0000256" key="1">
    <source>
        <dbReference type="ARBA" id="ARBA00022723"/>
    </source>
</evidence>
<feature type="domain" description="C2H2-type" evidence="6">
    <location>
        <begin position="512"/>
        <end position="539"/>
    </location>
</feature>
<dbReference type="Proteomes" id="UP000823941">
    <property type="component" value="Chromosome 30"/>
</dbReference>
<evidence type="ECO:0000259" key="6">
    <source>
        <dbReference type="PROSITE" id="PS50157"/>
    </source>
</evidence>
<evidence type="ECO:0000256" key="4">
    <source>
        <dbReference type="ARBA" id="ARBA00022833"/>
    </source>
</evidence>
<reference evidence="7 8" key="1">
    <citation type="submission" date="2021-06" db="EMBL/GenBank/DDBJ databases">
        <title>A haploid diamondback moth (Plutella xylostella L.) genome assembly resolves 31 chromosomes and identifies a diamide resistance mutation.</title>
        <authorList>
            <person name="Ward C.M."/>
            <person name="Perry K.D."/>
            <person name="Baker G."/>
            <person name="Powis K."/>
            <person name="Heckel D.G."/>
            <person name="Baxter S.W."/>
        </authorList>
    </citation>
    <scope>NUCLEOTIDE SEQUENCE [LARGE SCALE GENOMIC DNA]</scope>
    <source>
        <strain evidence="7 8">LV</strain>
        <tissue evidence="7">Single pupa</tissue>
    </source>
</reference>
<keyword evidence="2" id="KW-0677">Repeat</keyword>
<proteinExistence type="predicted"/>
<dbReference type="EMBL" id="JAHIBW010000030">
    <property type="protein sequence ID" value="KAG7295513.1"/>
    <property type="molecule type" value="Genomic_DNA"/>
</dbReference>
<keyword evidence="3 5" id="KW-0863">Zinc-finger</keyword>
<gene>
    <name evidence="7" type="ORF">JYU34_021721</name>
</gene>
<comment type="caution">
    <text evidence="7">The sequence shown here is derived from an EMBL/GenBank/DDBJ whole genome shotgun (WGS) entry which is preliminary data.</text>
</comment>
<feature type="domain" description="C2H2-type" evidence="6">
    <location>
        <begin position="123"/>
        <end position="146"/>
    </location>
</feature>
<evidence type="ECO:0000313" key="8">
    <source>
        <dbReference type="Proteomes" id="UP000823941"/>
    </source>
</evidence>
<dbReference type="SUPFAM" id="SSF57667">
    <property type="entry name" value="beta-beta-alpha zinc fingers"/>
    <property type="match status" value="4"/>
</dbReference>
<feature type="domain" description="C2H2-type" evidence="6">
    <location>
        <begin position="741"/>
        <end position="764"/>
    </location>
</feature>
<dbReference type="PANTHER" id="PTHR24379">
    <property type="entry name" value="KRAB AND ZINC FINGER DOMAIN-CONTAINING"/>
    <property type="match status" value="1"/>
</dbReference>
<evidence type="ECO:0000256" key="5">
    <source>
        <dbReference type="PROSITE-ProRule" id="PRU00042"/>
    </source>
</evidence>
<dbReference type="PROSITE" id="PS00028">
    <property type="entry name" value="ZINC_FINGER_C2H2_1"/>
    <property type="match status" value="13"/>
</dbReference>
<feature type="domain" description="C2H2-type" evidence="6">
    <location>
        <begin position="6"/>
        <end position="34"/>
    </location>
</feature>
<feature type="domain" description="C2H2-type" evidence="6">
    <location>
        <begin position="34"/>
        <end position="62"/>
    </location>
</feature>
<evidence type="ECO:0000256" key="3">
    <source>
        <dbReference type="ARBA" id="ARBA00022771"/>
    </source>
</evidence>
<feature type="domain" description="C2H2-type" evidence="6">
    <location>
        <begin position="386"/>
        <end position="414"/>
    </location>
</feature>
<feature type="domain" description="C2H2-type" evidence="6">
    <location>
        <begin position="710"/>
        <end position="733"/>
    </location>
</feature>
<feature type="domain" description="C2H2-type" evidence="6">
    <location>
        <begin position="93"/>
        <end position="121"/>
    </location>
</feature>
<dbReference type="InterPro" id="IPR036236">
    <property type="entry name" value="Znf_C2H2_sf"/>
</dbReference>
<protein>
    <recommendedName>
        <fullName evidence="6">C2H2-type domain-containing protein</fullName>
    </recommendedName>
</protein>